<dbReference type="OrthoDB" id="3905365at2759"/>
<sequence>MARSMVFKELAKEVEEIKASASLPSLPDFTSGSGLTPTSPHQILNFATLAYHFLPAPPTLFTPVPLYHTGTWNVVHPDIHEYTALYTLFRNSPLSAWSPRLNEEWTRWQPLDDNEKKRLALQELGREFARKGHEIERLTAYAELWETGKSLEERAKKWEERAAMSRELYGRAEEVQLTTELDRMWSSRDGAVAGGSSSATPGAGNGQGDVNIPMDEASSGDGDEVDEGDEVGEADDDISYT</sequence>
<name>A0A3N4KKY4_9PEZI</name>
<dbReference type="AlphaFoldDB" id="A0A3N4KKY4"/>
<feature type="compositionally biased region" description="Acidic residues" evidence="1">
    <location>
        <begin position="221"/>
        <end position="241"/>
    </location>
</feature>
<accession>A0A3N4KKY4</accession>
<reference evidence="2 3" key="1">
    <citation type="journal article" date="2018" name="Nat. Ecol. Evol.">
        <title>Pezizomycetes genomes reveal the molecular basis of ectomycorrhizal truffle lifestyle.</title>
        <authorList>
            <person name="Murat C."/>
            <person name="Payen T."/>
            <person name="Noel B."/>
            <person name="Kuo A."/>
            <person name="Morin E."/>
            <person name="Chen J."/>
            <person name="Kohler A."/>
            <person name="Krizsan K."/>
            <person name="Balestrini R."/>
            <person name="Da Silva C."/>
            <person name="Montanini B."/>
            <person name="Hainaut M."/>
            <person name="Levati E."/>
            <person name="Barry K.W."/>
            <person name="Belfiori B."/>
            <person name="Cichocki N."/>
            <person name="Clum A."/>
            <person name="Dockter R.B."/>
            <person name="Fauchery L."/>
            <person name="Guy J."/>
            <person name="Iotti M."/>
            <person name="Le Tacon F."/>
            <person name="Lindquist E.A."/>
            <person name="Lipzen A."/>
            <person name="Malagnac F."/>
            <person name="Mello A."/>
            <person name="Molinier V."/>
            <person name="Miyauchi S."/>
            <person name="Poulain J."/>
            <person name="Riccioni C."/>
            <person name="Rubini A."/>
            <person name="Sitrit Y."/>
            <person name="Splivallo R."/>
            <person name="Traeger S."/>
            <person name="Wang M."/>
            <person name="Zifcakova L."/>
            <person name="Wipf D."/>
            <person name="Zambonelli A."/>
            <person name="Paolocci F."/>
            <person name="Nowrousian M."/>
            <person name="Ottonello S."/>
            <person name="Baldrian P."/>
            <person name="Spatafora J.W."/>
            <person name="Henrissat B."/>
            <person name="Nagy L.G."/>
            <person name="Aury J.M."/>
            <person name="Wincker P."/>
            <person name="Grigoriev I.V."/>
            <person name="Bonfante P."/>
            <person name="Martin F.M."/>
        </authorList>
    </citation>
    <scope>NUCLEOTIDE SEQUENCE [LARGE SCALE GENOMIC DNA]</scope>
    <source>
        <strain evidence="2 3">CCBAS932</strain>
    </source>
</reference>
<evidence type="ECO:0000313" key="2">
    <source>
        <dbReference type="EMBL" id="RPB08991.1"/>
    </source>
</evidence>
<evidence type="ECO:0000256" key="1">
    <source>
        <dbReference type="SAM" id="MobiDB-lite"/>
    </source>
</evidence>
<gene>
    <name evidence="2" type="ORF">P167DRAFT_538784</name>
</gene>
<proteinExistence type="predicted"/>
<keyword evidence="3" id="KW-1185">Reference proteome</keyword>
<protein>
    <submittedName>
        <fullName evidence="2">Uncharacterized protein</fullName>
    </submittedName>
</protein>
<dbReference type="EMBL" id="ML119156">
    <property type="protein sequence ID" value="RPB08991.1"/>
    <property type="molecule type" value="Genomic_DNA"/>
</dbReference>
<feature type="compositionally biased region" description="Low complexity" evidence="1">
    <location>
        <begin position="187"/>
        <end position="202"/>
    </location>
</feature>
<feature type="region of interest" description="Disordered" evidence="1">
    <location>
        <begin position="186"/>
        <end position="241"/>
    </location>
</feature>
<dbReference type="InParanoid" id="A0A3N4KKY4"/>
<dbReference type="Proteomes" id="UP000277580">
    <property type="component" value="Unassembled WGS sequence"/>
</dbReference>
<evidence type="ECO:0000313" key="3">
    <source>
        <dbReference type="Proteomes" id="UP000277580"/>
    </source>
</evidence>
<organism evidence="2 3">
    <name type="scientific">Morchella conica CCBAS932</name>
    <dbReference type="NCBI Taxonomy" id="1392247"/>
    <lineage>
        <taxon>Eukaryota</taxon>
        <taxon>Fungi</taxon>
        <taxon>Dikarya</taxon>
        <taxon>Ascomycota</taxon>
        <taxon>Pezizomycotina</taxon>
        <taxon>Pezizomycetes</taxon>
        <taxon>Pezizales</taxon>
        <taxon>Morchellaceae</taxon>
        <taxon>Morchella</taxon>
    </lineage>
</organism>